<dbReference type="PROSITE" id="PS00607">
    <property type="entry name" value="PDEASE_II"/>
    <property type="match status" value="1"/>
</dbReference>
<gene>
    <name evidence="5" type="ORF">IM532_01785</name>
</gene>
<evidence type="ECO:0000256" key="2">
    <source>
        <dbReference type="ARBA" id="ARBA00023149"/>
    </source>
</evidence>
<dbReference type="SUPFAM" id="SSF56281">
    <property type="entry name" value="Metallo-hydrolase/oxidoreductase"/>
    <property type="match status" value="1"/>
</dbReference>
<comment type="caution">
    <text evidence="5">The sequence shown here is derived from an EMBL/GenBank/DDBJ whole genome shotgun (WGS) entry which is preliminary data.</text>
</comment>
<evidence type="ECO:0000313" key="5">
    <source>
        <dbReference type="EMBL" id="MBF0596203.1"/>
    </source>
</evidence>
<dbReference type="PANTHER" id="PTHR28283:SF1">
    <property type="entry name" value="3',5'-CYCLIC-NUCLEOTIDE PHOSPHODIESTERASE 1"/>
    <property type="match status" value="1"/>
</dbReference>
<dbReference type="PANTHER" id="PTHR28283">
    <property type="entry name" value="3',5'-CYCLIC-NUCLEOTIDE PHOSPHODIESTERASE 1"/>
    <property type="match status" value="1"/>
</dbReference>
<dbReference type="GO" id="GO:0004115">
    <property type="term" value="F:3',5'-cyclic-AMP phosphodiesterase activity"/>
    <property type="evidence" value="ECO:0007669"/>
    <property type="project" value="UniProtKB-UniRule"/>
</dbReference>
<keyword evidence="6" id="KW-1185">Reference proteome</keyword>
<keyword evidence="1 4" id="KW-0378">Hydrolase</keyword>
<organism evidence="5 6">
    <name type="scientific">Faecalibacter rhinopitheci</name>
    <dbReference type="NCBI Taxonomy" id="2779678"/>
    <lineage>
        <taxon>Bacteria</taxon>
        <taxon>Pseudomonadati</taxon>
        <taxon>Bacteroidota</taxon>
        <taxon>Flavobacteriia</taxon>
        <taxon>Flavobacteriales</taxon>
        <taxon>Weeksellaceae</taxon>
        <taxon>Faecalibacter</taxon>
    </lineage>
</organism>
<reference evidence="5" key="1">
    <citation type="submission" date="2020-10" db="EMBL/GenBank/DDBJ databases">
        <authorList>
            <person name="Lu T."/>
            <person name="Wang Q."/>
            <person name="Han X."/>
        </authorList>
    </citation>
    <scope>NUCLEOTIDE SEQUENCE</scope>
    <source>
        <strain evidence="5">WQ 117</strain>
    </source>
</reference>
<dbReference type="PRINTS" id="PR00388">
    <property type="entry name" value="PDIESTERASE2"/>
</dbReference>
<dbReference type="GO" id="GO:0047555">
    <property type="term" value="F:3',5'-cyclic-GMP phosphodiesterase activity"/>
    <property type="evidence" value="ECO:0007669"/>
    <property type="project" value="TreeGrafter"/>
</dbReference>
<dbReference type="GO" id="GO:0006198">
    <property type="term" value="P:cAMP catabolic process"/>
    <property type="evidence" value="ECO:0007669"/>
    <property type="project" value="UniProtKB-UniRule"/>
</dbReference>
<comment type="similarity">
    <text evidence="3 4">Belongs to the cyclic nucleotide phosphodiesterase class-II family.</text>
</comment>
<protein>
    <submittedName>
        <fullName evidence="5">3',5'-cyclic-nucleotide phosphodiesterase</fullName>
    </submittedName>
</protein>
<dbReference type="Proteomes" id="UP000608754">
    <property type="component" value="Unassembled WGS sequence"/>
</dbReference>
<dbReference type="GO" id="GO:1902660">
    <property type="term" value="P:negative regulation of glucose mediated signaling pathway"/>
    <property type="evidence" value="ECO:0007669"/>
    <property type="project" value="TreeGrafter"/>
</dbReference>
<dbReference type="InterPro" id="IPR000396">
    <property type="entry name" value="Pdiesterase2"/>
</dbReference>
<dbReference type="InterPro" id="IPR024225">
    <property type="entry name" value="cAMP-PdiesteraseII_CS"/>
</dbReference>
<dbReference type="Pfam" id="PF02112">
    <property type="entry name" value="PDEase_II"/>
    <property type="match status" value="1"/>
</dbReference>
<dbReference type="AlphaFoldDB" id="A0A8J7FQ98"/>
<sequence length="313" mass="35176">MKKLLTAILLSSNILSFGQAIEIVPLGVYGGSDESNLSAYLVGEHTKNEYISMDAGTIYSGLKEAIKLKTFDTSIHNVLNDYIKSYFISHGHLDHLSGLVINSPEDSKKPIYGTPEMIEVLKNNYFTNAAWANFGSEGESPIINKYQYKSFSNQKEFKIDGTKLSAKIFELSHVNPWKSAALLISTKDQSLIYFGDTGADRIEKTNKLENIWKAIAPEIKSGKLKTIMLEVSFPNSQPETSLFGHLTPKLFMEEMNVLAKYTGIKYLNNLNIIITHIKPKGDYPEVIKKELAELNTLNLKFIYPQQGKRIVIK</sequence>
<accession>A0A8J7FQ98</accession>
<keyword evidence="2 4" id="KW-0114">cAMP</keyword>
<evidence type="ECO:0000313" key="6">
    <source>
        <dbReference type="Proteomes" id="UP000608754"/>
    </source>
</evidence>
<dbReference type="PIRSF" id="PIRSF000962">
    <property type="entry name" value="Cyc_nuc_PDEase"/>
    <property type="match status" value="1"/>
</dbReference>
<proteinExistence type="inferred from homology"/>
<dbReference type="EMBL" id="JADGIK010000001">
    <property type="protein sequence ID" value="MBF0596203.1"/>
    <property type="molecule type" value="Genomic_DNA"/>
</dbReference>
<name>A0A8J7FQ98_9FLAO</name>
<evidence type="ECO:0000256" key="1">
    <source>
        <dbReference type="ARBA" id="ARBA00022801"/>
    </source>
</evidence>
<dbReference type="InterPro" id="IPR036866">
    <property type="entry name" value="RibonucZ/Hydroxyglut_hydro"/>
</dbReference>
<dbReference type="RefSeq" id="WP_194181732.1">
    <property type="nucleotide sequence ID" value="NZ_JADGIK010000001.1"/>
</dbReference>
<dbReference type="Gene3D" id="3.60.15.10">
    <property type="entry name" value="Ribonuclease Z/Hydroxyacylglutathione hydrolase-like"/>
    <property type="match status" value="1"/>
</dbReference>
<evidence type="ECO:0000256" key="4">
    <source>
        <dbReference type="PIRNR" id="PIRNR000962"/>
    </source>
</evidence>
<dbReference type="CDD" id="cd07735">
    <property type="entry name" value="class_II_PDE_MBL-fold"/>
    <property type="match status" value="1"/>
</dbReference>
<evidence type="ECO:0000256" key="3">
    <source>
        <dbReference type="ARBA" id="ARBA00025762"/>
    </source>
</evidence>